<evidence type="ECO:0000313" key="2">
    <source>
        <dbReference type="EMBL" id="BAF48959.1"/>
    </source>
</evidence>
<feature type="region of interest" description="Disordered" evidence="1">
    <location>
        <begin position="263"/>
        <end position="297"/>
    </location>
</feature>
<sequence>MKRQRTARPRYYPGQDEYEEDYAVPIKRIRPSKPTQSTTHVFQNQRDTRRRASRGYPSPSSSCSSDSDSDDVSMAIIRKEMAPLPPLISPPRAKPISPSQAKLGLLKQSLMTDLPTVQQCVKKWQAQLKNFMPGSLKTSWNKPGPIRAKTEALLNAVIASEHHSKCFLTNLVAVAPPPLIPALSLWQKATTPLSLNTVTSQHILTSTPHTTDIIDTAAVTLSPQTPLPTVAAVAVAATTKPKKAPGTFGEINPELVRAIFQTKRKPSQPPQPPQQPSSQPSRFQPSQQPSQPSPVKITAVSPDARLQQQHLQNKAAQSLDEALSEALGPIRARRRAALVDMSKAWFKAEARRSDSCTVPATAVLDLLKKLDAYNSTTKSEVKRELMALEGADFDAITMTQLLEVATAVLQPHASLQGDGLRPARSVEVAVPVDDADPDFDAMDDPDYEPMLFDSSDPELERIRDEEARAPWAYLYSEDEGKDDEDAVDLDADFSKEKDDELYEERLRVVRSLRRLETALEKGLLELSSVKRIERPNRLAKALAGPRIKAQAEASSRSGELESFIDPDKLGCLFTALRGKPSRTSQTPSSSSHSQTFQLISSKLPSEADEDGLKLWALTALEATRTVVQRASTIASALRTNGGAADLKASDFVAALIGSSPSDLPASSLQVFLRPNPTERKNMSHIFSHMPSSKELRLLWFNEASPELKSYMVQAALRREILLALHPKRAEPAPPAPSISPSALVQTYVSEDLVRVNHIKTDVAGAQVYAVNTHPFAPCTNDQVRQLCDALQYTCAYFVRSAETHLQHANLLWAMDGAEGPLTARHFARASEARARACR</sequence>
<reference evidence="2 3" key="1">
    <citation type="journal article" date="2007" name="J. Virol.">
        <title>Genome sequences of three koi herpesvirus isolates representing the expanding distribution of an emerging disease threatening koi and common carp worldwide.</title>
        <authorList>
            <person name="Aoki T."/>
            <person name="Hirono I."/>
            <person name="Kurokawa K."/>
            <person name="Fukuda H."/>
            <person name="Nahary R."/>
            <person name="Eldar A."/>
            <person name="Davison A.J."/>
            <person name="Waltzek T.B."/>
            <person name="Bercovier H."/>
            <person name="Hedrick R.P."/>
        </authorList>
    </citation>
    <scope>NUCLEOTIDE SEQUENCE [LARGE SCALE GENOMIC DNA]</scope>
    <source>
        <strain evidence="2">TUMST1</strain>
    </source>
</reference>
<name>A4FTP0_CYHV3</name>
<organism evidence="2 3">
    <name type="scientific">Cyprinid herpesvirus 3</name>
    <name type="common">CyHV-3</name>
    <dbReference type="NCBI Taxonomy" id="180230"/>
    <lineage>
        <taxon>Viruses</taxon>
        <taxon>Duplodnaviria</taxon>
        <taxon>Heunggongvirae</taxon>
        <taxon>Peploviricota</taxon>
        <taxon>Herviviricetes</taxon>
        <taxon>Herpesvirales</taxon>
        <taxon>Alloherpesviridae</taxon>
        <taxon>Cyvirus</taxon>
        <taxon>Cyvirus cyprinidallo3</taxon>
    </lineage>
</organism>
<dbReference type="Proteomes" id="UP000169752">
    <property type="component" value="Segment"/>
</dbReference>
<evidence type="ECO:0000256" key="1">
    <source>
        <dbReference type="SAM" id="MobiDB-lite"/>
    </source>
</evidence>
<feature type="compositionally biased region" description="Polar residues" evidence="1">
    <location>
        <begin position="33"/>
        <end position="45"/>
    </location>
</feature>
<feature type="compositionally biased region" description="Low complexity" evidence="1">
    <location>
        <begin position="276"/>
        <end position="294"/>
    </location>
</feature>
<accession>A4FTP0</accession>
<proteinExistence type="predicted"/>
<evidence type="ECO:0000313" key="3">
    <source>
        <dbReference type="Proteomes" id="UP000169752"/>
    </source>
</evidence>
<dbReference type="EMBL" id="AP008984">
    <property type="protein sequence ID" value="BAF48959.1"/>
    <property type="molecule type" value="Genomic_DNA"/>
</dbReference>
<protein>
    <submittedName>
        <fullName evidence="2">Uncharacterized protein</fullName>
    </submittedName>
</protein>
<feature type="region of interest" description="Disordered" evidence="1">
    <location>
        <begin position="1"/>
        <end position="70"/>
    </location>
</feature>
<gene>
    <name evidence="2" type="ORF">KHVJ155</name>
</gene>